<keyword evidence="2" id="KW-1185">Reference proteome</keyword>
<organism evidence="1 2">
    <name type="scientific">Rhodoplanes serenus</name>
    <dbReference type="NCBI Taxonomy" id="200615"/>
    <lineage>
        <taxon>Bacteria</taxon>
        <taxon>Pseudomonadati</taxon>
        <taxon>Pseudomonadota</taxon>
        <taxon>Alphaproteobacteria</taxon>
        <taxon>Hyphomicrobiales</taxon>
        <taxon>Nitrobacteraceae</taxon>
        <taxon>Rhodoplanes</taxon>
    </lineage>
</organism>
<evidence type="ECO:0000313" key="1">
    <source>
        <dbReference type="EMBL" id="VCU10684.1"/>
    </source>
</evidence>
<dbReference type="InterPro" id="IPR050767">
    <property type="entry name" value="Sel1_AlgK"/>
</dbReference>
<dbReference type="AlphaFoldDB" id="A0A3S4FF20"/>
<proteinExistence type="predicted"/>
<name>A0A3S4FF20_9BRAD</name>
<dbReference type="SUPFAM" id="SSF81901">
    <property type="entry name" value="HCP-like"/>
    <property type="match status" value="1"/>
</dbReference>
<reference evidence="2" key="1">
    <citation type="submission" date="2018-10" db="EMBL/GenBank/DDBJ databases">
        <authorList>
            <person name="Peiro R."/>
            <person name="Begona"/>
            <person name="Cbmso G."/>
            <person name="Lopez M."/>
            <person name="Gonzalez S."/>
            <person name="Sacristan E."/>
            <person name="Castillo E."/>
        </authorList>
    </citation>
    <scope>NUCLEOTIDE SEQUENCE [LARGE SCALE GENOMIC DNA]</scope>
</reference>
<dbReference type="InterPro" id="IPR006597">
    <property type="entry name" value="Sel1-like"/>
</dbReference>
<gene>
    <name evidence="1" type="primary">esiB_2</name>
    <name evidence="1" type="ORF">RHODGE_RHODGE_03886</name>
</gene>
<dbReference type="OrthoDB" id="9796900at2"/>
<dbReference type="PANTHER" id="PTHR11102:SF160">
    <property type="entry name" value="ERAD-ASSOCIATED E3 UBIQUITIN-PROTEIN LIGASE COMPONENT HRD3"/>
    <property type="match status" value="1"/>
</dbReference>
<protein>
    <submittedName>
        <fullName evidence="1">Secretory immunoglobulin A-binding protein EsiB</fullName>
    </submittedName>
</protein>
<dbReference type="InterPro" id="IPR011990">
    <property type="entry name" value="TPR-like_helical_dom_sf"/>
</dbReference>
<dbReference type="Proteomes" id="UP000289200">
    <property type="component" value="Unassembled WGS sequence"/>
</dbReference>
<dbReference type="EMBL" id="UWOC01000177">
    <property type="protein sequence ID" value="VCU10684.1"/>
    <property type="molecule type" value="Genomic_DNA"/>
</dbReference>
<dbReference type="SMART" id="SM00671">
    <property type="entry name" value="SEL1"/>
    <property type="match status" value="4"/>
</dbReference>
<sequence length="296" mass="31807">MRTSSRVGILVAAGLVIGLGTAVAFDGSRSTAQVAPAVSVDLFPRGTGLLDANRFQGLPGARSLTPVEAFRSGAQALRAGDTKGGVSSLEYAAASGHPIAQWKLGRMYADGDGVKQDDVRAFEYFREVADAHADESPGTPRARFVANAFVALGNYYLDGIPNSTVRADPDRAREMFTYAASYFADPDAQFHLGRMYLDGHGGVKDARQAARWLQLAANKGQYQAQAMLGAMLFKGEAVPRQGARGLMWLTLARDAASPQEAWISDMHASAFKSASDEERASALAYIERWLRGGRRE</sequence>
<evidence type="ECO:0000313" key="2">
    <source>
        <dbReference type="Proteomes" id="UP000289200"/>
    </source>
</evidence>
<dbReference type="RefSeq" id="WP_129610760.1">
    <property type="nucleotide sequence ID" value="NZ_UWOC01000177.1"/>
</dbReference>
<dbReference type="Gene3D" id="1.25.40.10">
    <property type="entry name" value="Tetratricopeptide repeat domain"/>
    <property type="match status" value="2"/>
</dbReference>
<dbReference type="Pfam" id="PF08238">
    <property type="entry name" value="Sel1"/>
    <property type="match status" value="4"/>
</dbReference>
<dbReference type="PANTHER" id="PTHR11102">
    <property type="entry name" value="SEL-1-LIKE PROTEIN"/>
    <property type="match status" value="1"/>
</dbReference>
<accession>A0A3S4FF20</accession>
<comment type="caution">
    <text evidence="1">The sequence shown here is derived from an EMBL/GenBank/DDBJ whole genome shotgun (WGS) entry which is preliminary data.</text>
</comment>